<sequence length="155" mass="16992">MLRAALLLLALLLSAPALALEACRDDVVFIKSESAELRFAVELAATPQDRSRGLMFREHLPRSAGMLFVFERPQRVAFWMKNTLIPLDMIFVDQFGEVTRVHSNAVPHDETAIPGGDDVFAVLEINGGLATSYGISAGSKLRHPVFLQGSAVWPC</sequence>
<dbReference type="PANTHER" id="PTHR37953:SF1">
    <property type="entry name" value="UPF0127 PROTEIN MJ1496"/>
    <property type="match status" value="1"/>
</dbReference>
<dbReference type="PANTHER" id="PTHR37953">
    <property type="entry name" value="UPF0127 PROTEIN MJ1496"/>
    <property type="match status" value="1"/>
</dbReference>
<dbReference type="InterPro" id="IPR038695">
    <property type="entry name" value="Saro_0823-like_sf"/>
</dbReference>
<evidence type="ECO:0000313" key="2">
    <source>
        <dbReference type="EMBL" id="NDW44109.1"/>
    </source>
</evidence>
<reference evidence="2" key="1">
    <citation type="submission" date="2020-02" db="EMBL/GenBank/DDBJ databases">
        <title>Delineation of the pyrene-degrading pathway in Roseobacter clade bacteria by genomic analysis.</title>
        <authorList>
            <person name="Zhou H."/>
            <person name="Wang H."/>
        </authorList>
    </citation>
    <scope>NUCLEOTIDE SEQUENCE</scope>
    <source>
        <strain evidence="2">PrR005</strain>
    </source>
</reference>
<accession>A0A6B2NNM3</accession>
<dbReference type="EMBL" id="JAAGOX010000005">
    <property type="protein sequence ID" value="NDW44109.1"/>
    <property type="molecule type" value="Genomic_DNA"/>
</dbReference>
<dbReference type="InterPro" id="IPR003795">
    <property type="entry name" value="DUF192"/>
</dbReference>
<proteinExistence type="predicted"/>
<dbReference type="Pfam" id="PF02643">
    <property type="entry name" value="DUF192"/>
    <property type="match status" value="1"/>
</dbReference>
<name>A0A6B2NNM3_9RHOB</name>
<evidence type="ECO:0000256" key="1">
    <source>
        <dbReference type="SAM" id="SignalP"/>
    </source>
</evidence>
<keyword evidence="1" id="KW-0732">Signal</keyword>
<organism evidence="2">
    <name type="scientific">Ruegeria sp. PrR005</name>
    <dbReference type="NCBI Taxonomy" id="2706882"/>
    <lineage>
        <taxon>Bacteria</taxon>
        <taxon>Pseudomonadati</taxon>
        <taxon>Pseudomonadota</taxon>
        <taxon>Alphaproteobacteria</taxon>
        <taxon>Rhodobacterales</taxon>
        <taxon>Roseobacteraceae</taxon>
        <taxon>Ruegeria</taxon>
    </lineage>
</organism>
<feature type="signal peptide" evidence="1">
    <location>
        <begin position="1"/>
        <end position="19"/>
    </location>
</feature>
<protein>
    <submittedName>
        <fullName evidence="2">DUF192 domain-containing protein</fullName>
    </submittedName>
</protein>
<dbReference type="Gene3D" id="2.60.120.1140">
    <property type="entry name" value="Protein of unknown function DUF192"/>
    <property type="match status" value="1"/>
</dbReference>
<comment type="caution">
    <text evidence="2">The sequence shown here is derived from an EMBL/GenBank/DDBJ whole genome shotgun (WGS) entry which is preliminary data.</text>
</comment>
<dbReference type="RefSeq" id="WP_164127940.1">
    <property type="nucleotide sequence ID" value="NZ_JAAGOX010000005.1"/>
</dbReference>
<gene>
    <name evidence="2" type="ORF">G0P99_03970</name>
</gene>
<dbReference type="AlphaFoldDB" id="A0A6B2NNM3"/>
<feature type="chain" id="PRO_5025612997" evidence="1">
    <location>
        <begin position="20"/>
        <end position="155"/>
    </location>
</feature>